<accession>A0A1V4A1I4</accession>
<evidence type="ECO:0000256" key="3">
    <source>
        <dbReference type="SAM" id="MobiDB-lite"/>
    </source>
</evidence>
<evidence type="ECO:0000256" key="2">
    <source>
        <dbReference type="ARBA" id="ARBA00022737"/>
    </source>
</evidence>
<keyword evidence="2" id="KW-0677">Repeat</keyword>
<dbReference type="InterPro" id="IPR006970">
    <property type="entry name" value="PT"/>
</dbReference>
<dbReference type="Pfam" id="PF04886">
    <property type="entry name" value="PT"/>
    <property type="match status" value="1"/>
</dbReference>
<feature type="compositionally biased region" description="Acidic residues" evidence="3">
    <location>
        <begin position="47"/>
        <end position="58"/>
    </location>
</feature>
<gene>
    <name evidence="4" type="ORF">B1H18_29995</name>
</gene>
<keyword evidence="5" id="KW-1185">Reference proteome</keyword>
<evidence type="ECO:0000313" key="4">
    <source>
        <dbReference type="EMBL" id="OON72301.1"/>
    </source>
</evidence>
<reference evidence="4 5" key="1">
    <citation type="submission" date="2017-02" db="EMBL/GenBank/DDBJ databases">
        <title>Draft Genome Sequence of Streptomyces tsukubaensis F601, a Producer of the immunosuppressant tacrolimus FK506.</title>
        <authorList>
            <person name="Zong G."/>
            <person name="Zhong C."/>
            <person name="Fu J."/>
            <person name="Qin R."/>
            <person name="Cao G."/>
        </authorList>
    </citation>
    <scope>NUCLEOTIDE SEQUENCE [LARGE SCALE GENOMIC DNA]</scope>
    <source>
        <strain evidence="4 5">F601</strain>
    </source>
</reference>
<evidence type="ECO:0000313" key="5">
    <source>
        <dbReference type="Proteomes" id="UP000190539"/>
    </source>
</evidence>
<dbReference type="Proteomes" id="UP000190539">
    <property type="component" value="Unassembled WGS sequence"/>
</dbReference>
<protein>
    <submittedName>
        <fullName evidence="4">Uncharacterized protein</fullName>
    </submittedName>
</protein>
<organism evidence="4 5">
    <name type="scientific">Streptomyces tsukubensis</name>
    <dbReference type="NCBI Taxonomy" id="83656"/>
    <lineage>
        <taxon>Bacteria</taxon>
        <taxon>Bacillati</taxon>
        <taxon>Actinomycetota</taxon>
        <taxon>Actinomycetes</taxon>
        <taxon>Kitasatosporales</taxon>
        <taxon>Streptomycetaceae</taxon>
        <taxon>Streptomyces</taxon>
    </lineage>
</organism>
<dbReference type="AlphaFoldDB" id="A0A1V4A1I4"/>
<keyword evidence="1" id="KW-0732">Signal</keyword>
<dbReference type="EMBL" id="MVFC01000039">
    <property type="protein sequence ID" value="OON72301.1"/>
    <property type="molecule type" value="Genomic_DNA"/>
</dbReference>
<feature type="compositionally biased region" description="Low complexity" evidence="3">
    <location>
        <begin position="22"/>
        <end position="40"/>
    </location>
</feature>
<proteinExistence type="predicted"/>
<feature type="region of interest" description="Disordered" evidence="3">
    <location>
        <begin position="1"/>
        <end position="68"/>
    </location>
</feature>
<evidence type="ECO:0000256" key="1">
    <source>
        <dbReference type="ARBA" id="ARBA00022729"/>
    </source>
</evidence>
<comment type="caution">
    <text evidence="4">The sequence shown here is derived from an EMBL/GenBank/DDBJ whole genome shotgun (WGS) entry which is preliminary data.</text>
</comment>
<sequence>MARPFERCYVPDMPSAEEKHPGQPTGQPTGQPAGQPAGQPSDRPEEAIPEEAIPEEATPDGPAPADAIPEDVLTRVGETVVRWAAEWGEDDLRRIAIVATTRDAATRWIMGGRVRSTDERVYLAVVRGTFGRHVEGTDRFTTGAWAALFIDRTSLHVTGMNLRPMDYAPETGPTPLGRVYDLRGADFSDGNGK</sequence>
<name>A0A1V4A1I4_9ACTN</name>